<proteinExistence type="predicted"/>
<evidence type="ECO:0000313" key="3">
    <source>
        <dbReference type="Proteomes" id="UP000256541"/>
    </source>
</evidence>
<dbReference type="InterPro" id="IPR016181">
    <property type="entry name" value="Acyl_CoA_acyltransferase"/>
</dbReference>
<gene>
    <name evidence="2" type="ORF">B7R22_02745</name>
</gene>
<dbReference type="GO" id="GO:0016747">
    <property type="term" value="F:acyltransferase activity, transferring groups other than amino-acyl groups"/>
    <property type="evidence" value="ECO:0007669"/>
    <property type="project" value="InterPro"/>
</dbReference>
<dbReference type="Proteomes" id="UP000256541">
    <property type="component" value="Unassembled WGS sequence"/>
</dbReference>
<dbReference type="EMBL" id="NBXB01000011">
    <property type="protein sequence ID" value="RFA16422.1"/>
    <property type="molecule type" value="Genomic_DNA"/>
</dbReference>
<protein>
    <recommendedName>
        <fullName evidence="1">N-acetyltransferase domain-containing protein</fullName>
    </recommendedName>
</protein>
<feature type="domain" description="N-acetyltransferase" evidence="1">
    <location>
        <begin position="1"/>
        <end position="102"/>
    </location>
</feature>
<dbReference type="Gene3D" id="3.40.630.30">
    <property type="match status" value="1"/>
</dbReference>
<evidence type="ECO:0000313" key="2">
    <source>
        <dbReference type="EMBL" id="RFA16422.1"/>
    </source>
</evidence>
<dbReference type="AlphaFoldDB" id="A0A3E0W2A6"/>
<dbReference type="InterPro" id="IPR000182">
    <property type="entry name" value="GNAT_dom"/>
</dbReference>
<organism evidence="2 3">
    <name type="scientific">Subtercola boreus</name>
    <dbReference type="NCBI Taxonomy" id="120213"/>
    <lineage>
        <taxon>Bacteria</taxon>
        <taxon>Bacillati</taxon>
        <taxon>Actinomycetota</taxon>
        <taxon>Actinomycetes</taxon>
        <taxon>Micrococcales</taxon>
        <taxon>Microbacteriaceae</taxon>
        <taxon>Subtercola</taxon>
    </lineage>
</organism>
<accession>A0A3E0W2A6</accession>
<reference evidence="2 3" key="1">
    <citation type="submission" date="2017-04" db="EMBL/GenBank/DDBJ databases">
        <title>Comparative genome analysis of Subtercola boreus.</title>
        <authorList>
            <person name="Cho Y.-J."/>
            <person name="Cho A."/>
            <person name="Kim O.-S."/>
            <person name="Lee J.-I."/>
        </authorList>
    </citation>
    <scope>NUCLEOTIDE SEQUENCE [LARGE SCALE GENOMIC DNA]</scope>
    <source>
        <strain evidence="2 3">P27479</strain>
    </source>
</reference>
<evidence type="ECO:0000259" key="1">
    <source>
        <dbReference type="PROSITE" id="PS51186"/>
    </source>
</evidence>
<dbReference type="SUPFAM" id="SSF55729">
    <property type="entry name" value="Acyl-CoA N-acyltransferases (Nat)"/>
    <property type="match status" value="1"/>
</dbReference>
<dbReference type="Pfam" id="PF00583">
    <property type="entry name" value="Acetyltransf_1"/>
    <property type="match status" value="1"/>
</dbReference>
<sequence>MWRAGGSDLLCSNDADSPIRSVRHRLRRPSGWVNYLAVSPGHRGHGHGGAFMAEAERLLVGIGCPKLNLQVRAGNEGVLAFYDALGYEPDHTVSLGKRLIAD</sequence>
<name>A0A3E0W2A6_9MICO</name>
<dbReference type="OrthoDB" id="1821130at2"/>
<comment type="caution">
    <text evidence="2">The sequence shown here is derived from an EMBL/GenBank/DDBJ whole genome shotgun (WGS) entry which is preliminary data.</text>
</comment>
<dbReference type="PROSITE" id="PS51186">
    <property type="entry name" value="GNAT"/>
    <property type="match status" value="1"/>
</dbReference>